<evidence type="ECO:0000256" key="2">
    <source>
        <dbReference type="ARBA" id="ARBA00022692"/>
    </source>
</evidence>
<name>A0A9D1EF63_9FIRM</name>
<dbReference type="Proteomes" id="UP000824201">
    <property type="component" value="Unassembled WGS sequence"/>
</dbReference>
<feature type="transmembrane region" description="Helical" evidence="5">
    <location>
        <begin position="354"/>
        <end position="375"/>
    </location>
</feature>
<comment type="subcellular location">
    <subcellularLocation>
        <location evidence="1">Membrane</location>
        <topology evidence="1">Multi-pass membrane protein</topology>
    </subcellularLocation>
</comment>
<dbReference type="EMBL" id="DVHN01000101">
    <property type="protein sequence ID" value="HIR88886.1"/>
    <property type="molecule type" value="Genomic_DNA"/>
</dbReference>
<feature type="transmembrane region" description="Helical" evidence="5">
    <location>
        <begin position="226"/>
        <end position="249"/>
    </location>
</feature>
<protein>
    <submittedName>
        <fullName evidence="6">Chloride channel protein</fullName>
    </submittedName>
</protein>
<dbReference type="GO" id="GO:0015108">
    <property type="term" value="F:chloride transmembrane transporter activity"/>
    <property type="evidence" value="ECO:0007669"/>
    <property type="project" value="InterPro"/>
</dbReference>
<evidence type="ECO:0000313" key="7">
    <source>
        <dbReference type="Proteomes" id="UP000824201"/>
    </source>
</evidence>
<dbReference type="Gene3D" id="1.10.3080.10">
    <property type="entry name" value="Clc chloride channel"/>
    <property type="match status" value="1"/>
</dbReference>
<evidence type="ECO:0000256" key="1">
    <source>
        <dbReference type="ARBA" id="ARBA00004141"/>
    </source>
</evidence>
<gene>
    <name evidence="6" type="ORF">IAC96_08065</name>
</gene>
<feature type="transmembrane region" description="Helical" evidence="5">
    <location>
        <begin position="64"/>
        <end position="83"/>
    </location>
</feature>
<proteinExistence type="predicted"/>
<feature type="transmembrane region" description="Helical" evidence="5">
    <location>
        <begin position="330"/>
        <end position="348"/>
    </location>
</feature>
<evidence type="ECO:0000256" key="3">
    <source>
        <dbReference type="ARBA" id="ARBA00022989"/>
    </source>
</evidence>
<dbReference type="PANTHER" id="PTHR43427:SF12">
    <property type="entry name" value="CHLORIDE TRANSPORTER"/>
    <property type="match status" value="1"/>
</dbReference>
<reference evidence="6" key="1">
    <citation type="submission" date="2020-10" db="EMBL/GenBank/DDBJ databases">
        <authorList>
            <person name="Gilroy R."/>
        </authorList>
    </citation>
    <scope>NUCLEOTIDE SEQUENCE</scope>
    <source>
        <strain evidence="6">ChiW13-3771</strain>
    </source>
</reference>
<evidence type="ECO:0000256" key="4">
    <source>
        <dbReference type="ARBA" id="ARBA00023136"/>
    </source>
</evidence>
<feature type="transmembrane region" description="Helical" evidence="5">
    <location>
        <begin position="30"/>
        <end position="52"/>
    </location>
</feature>
<dbReference type="InterPro" id="IPR050368">
    <property type="entry name" value="ClC-type_chloride_channel"/>
</dbReference>
<feature type="transmembrane region" description="Helical" evidence="5">
    <location>
        <begin position="270"/>
        <end position="285"/>
    </location>
</feature>
<dbReference type="Pfam" id="PF00654">
    <property type="entry name" value="Voltage_CLC"/>
    <property type="match status" value="1"/>
</dbReference>
<evidence type="ECO:0000256" key="5">
    <source>
        <dbReference type="SAM" id="Phobius"/>
    </source>
</evidence>
<feature type="transmembrane region" description="Helical" evidence="5">
    <location>
        <begin position="305"/>
        <end position="323"/>
    </location>
</feature>
<evidence type="ECO:0000313" key="6">
    <source>
        <dbReference type="EMBL" id="HIR88886.1"/>
    </source>
</evidence>
<dbReference type="AlphaFoldDB" id="A0A9D1EF63"/>
<keyword evidence="2 5" id="KW-0812">Transmembrane</keyword>
<dbReference type="GO" id="GO:0016020">
    <property type="term" value="C:membrane"/>
    <property type="evidence" value="ECO:0007669"/>
    <property type="project" value="UniProtKB-SubCell"/>
</dbReference>
<sequence length="427" mass="46657">MDQKKTKEIEKEVRTNLEKGRDYVIHFLNWMIRAVTVGIICGLVGAVFHRSLEYVAELRMEHGWLLYFLPISGILIVFCYRICGVGYDRGTNMVLDSIHSSETMFFRTTPLIFIGTLLTHVCGGSSGREGAALQIGGSLGSTIGRAFSLDEKERNILVMCGMSAVFTAMFGTPITATIFSMEVISVGIIYYSAFVPCIISSVIALGITSIFQIQPTQFALSYIPELSPIVCIQVILLSIVVAVVSILFCSAMHHVSHLYRKLIRNQYKRIIVGGCLVILMTLLVGNRDYNGPGMEMVERALTSDVPRFAFLLKIIFTAITLGAGFKGGEIVPSLFIGATLGNVAAPLLGMDPIFGAAIGMIAFFCGVVNCPIASIMLSLELFGGADVLLFCIACGVSYVFSGYYGLYSSQKIMYSKLEAKYINRKSQ</sequence>
<keyword evidence="4 5" id="KW-0472">Membrane</keyword>
<accession>A0A9D1EF63</accession>
<organism evidence="6 7">
    <name type="scientific">Candidatus Fimimorpha faecalis</name>
    <dbReference type="NCBI Taxonomy" id="2840824"/>
    <lineage>
        <taxon>Bacteria</taxon>
        <taxon>Bacillati</taxon>
        <taxon>Bacillota</taxon>
        <taxon>Clostridia</taxon>
        <taxon>Eubacteriales</taxon>
        <taxon>Candidatus Fimimorpha</taxon>
    </lineage>
</organism>
<keyword evidence="3 5" id="KW-1133">Transmembrane helix</keyword>
<reference evidence="6" key="2">
    <citation type="journal article" date="2021" name="PeerJ">
        <title>Extensive microbial diversity within the chicken gut microbiome revealed by metagenomics and culture.</title>
        <authorList>
            <person name="Gilroy R."/>
            <person name="Ravi A."/>
            <person name="Getino M."/>
            <person name="Pursley I."/>
            <person name="Horton D.L."/>
            <person name="Alikhan N.F."/>
            <person name="Baker D."/>
            <person name="Gharbi K."/>
            <person name="Hall N."/>
            <person name="Watson M."/>
            <person name="Adriaenssens E.M."/>
            <person name="Foster-Nyarko E."/>
            <person name="Jarju S."/>
            <person name="Secka A."/>
            <person name="Antonio M."/>
            <person name="Oren A."/>
            <person name="Chaudhuri R.R."/>
            <person name="La Ragione R."/>
            <person name="Hildebrand F."/>
            <person name="Pallen M.J."/>
        </authorList>
    </citation>
    <scope>NUCLEOTIDE SEQUENCE</scope>
    <source>
        <strain evidence="6">ChiW13-3771</strain>
    </source>
</reference>
<dbReference type="PANTHER" id="PTHR43427">
    <property type="entry name" value="CHLORIDE CHANNEL PROTEIN CLC-E"/>
    <property type="match status" value="1"/>
</dbReference>
<feature type="transmembrane region" description="Helical" evidence="5">
    <location>
        <begin position="387"/>
        <end position="406"/>
    </location>
</feature>
<comment type="caution">
    <text evidence="6">The sequence shown here is derived from an EMBL/GenBank/DDBJ whole genome shotgun (WGS) entry which is preliminary data.</text>
</comment>
<dbReference type="InterPro" id="IPR001807">
    <property type="entry name" value="ClC"/>
</dbReference>
<feature type="transmembrane region" description="Helical" evidence="5">
    <location>
        <begin position="188"/>
        <end position="214"/>
    </location>
</feature>
<dbReference type="InterPro" id="IPR014743">
    <property type="entry name" value="Cl-channel_core"/>
</dbReference>
<dbReference type="SUPFAM" id="SSF81340">
    <property type="entry name" value="Clc chloride channel"/>
    <property type="match status" value="1"/>
</dbReference>
<feature type="transmembrane region" description="Helical" evidence="5">
    <location>
        <begin position="156"/>
        <end position="176"/>
    </location>
</feature>